<evidence type="ECO:0000313" key="5">
    <source>
        <dbReference type="Proteomes" id="UP000265520"/>
    </source>
</evidence>
<evidence type="ECO:0000256" key="2">
    <source>
        <dbReference type="SAM" id="Phobius"/>
    </source>
</evidence>
<dbReference type="PANTHER" id="PTHR33021:SF350">
    <property type="entry name" value="UCLACYANIN-2"/>
    <property type="match status" value="1"/>
</dbReference>
<gene>
    <name evidence="4" type="ORF">A2U01_0010000</name>
</gene>
<feature type="region of interest" description="Disordered" evidence="1">
    <location>
        <begin position="78"/>
        <end position="118"/>
    </location>
</feature>
<name>A0A392MNN8_9FABA</name>
<dbReference type="AlphaFoldDB" id="A0A392MNN8"/>
<dbReference type="GO" id="GO:0005886">
    <property type="term" value="C:plasma membrane"/>
    <property type="evidence" value="ECO:0007669"/>
    <property type="project" value="TreeGrafter"/>
</dbReference>
<keyword evidence="5" id="KW-1185">Reference proteome</keyword>
<dbReference type="InterPro" id="IPR039391">
    <property type="entry name" value="Phytocyanin-like"/>
</dbReference>
<feature type="region of interest" description="Disordered" evidence="1">
    <location>
        <begin position="25"/>
        <end position="44"/>
    </location>
</feature>
<feature type="transmembrane region" description="Helical" evidence="2">
    <location>
        <begin position="124"/>
        <end position="142"/>
    </location>
</feature>
<keyword evidence="2" id="KW-0812">Transmembrane</keyword>
<dbReference type="Pfam" id="PF02298">
    <property type="entry name" value="Cu_bind_like"/>
    <property type="match status" value="1"/>
</dbReference>
<dbReference type="Gene3D" id="2.60.40.420">
    <property type="entry name" value="Cupredoxins - blue copper proteins"/>
    <property type="match status" value="1"/>
</dbReference>
<accession>A0A392MNN8</accession>
<feature type="compositionally biased region" description="Polar residues" evidence="1">
    <location>
        <begin position="29"/>
        <end position="38"/>
    </location>
</feature>
<dbReference type="PROSITE" id="PS51485">
    <property type="entry name" value="PHYTOCYANIN"/>
    <property type="match status" value="1"/>
</dbReference>
<dbReference type="GO" id="GO:0009055">
    <property type="term" value="F:electron transfer activity"/>
    <property type="evidence" value="ECO:0007669"/>
    <property type="project" value="InterPro"/>
</dbReference>
<sequence>ADKFCCVEKSVFKYGSSHQVDEVSESDYKSCSSSNPIKNHNDGDSKVALTKAGKLYFICPTIGHCSGGMKLQVDVVAASTTPTPSGTPPPTKSPSDTPSTPSSGTNTTSPPPPKDSGAMSVSNGISLLVGSFFVSTMVLSFMG</sequence>
<proteinExistence type="predicted"/>
<keyword evidence="2" id="KW-1133">Transmembrane helix</keyword>
<feature type="non-terminal residue" evidence="4">
    <location>
        <position position="1"/>
    </location>
</feature>
<comment type="caution">
    <text evidence="4">The sequence shown here is derived from an EMBL/GenBank/DDBJ whole genome shotgun (WGS) entry which is preliminary data.</text>
</comment>
<dbReference type="PANTHER" id="PTHR33021">
    <property type="entry name" value="BLUE COPPER PROTEIN"/>
    <property type="match status" value="1"/>
</dbReference>
<dbReference type="SUPFAM" id="SSF49503">
    <property type="entry name" value="Cupredoxins"/>
    <property type="match status" value="1"/>
</dbReference>
<keyword evidence="2" id="KW-0472">Membrane</keyword>
<organism evidence="4 5">
    <name type="scientific">Trifolium medium</name>
    <dbReference type="NCBI Taxonomy" id="97028"/>
    <lineage>
        <taxon>Eukaryota</taxon>
        <taxon>Viridiplantae</taxon>
        <taxon>Streptophyta</taxon>
        <taxon>Embryophyta</taxon>
        <taxon>Tracheophyta</taxon>
        <taxon>Spermatophyta</taxon>
        <taxon>Magnoliopsida</taxon>
        <taxon>eudicotyledons</taxon>
        <taxon>Gunneridae</taxon>
        <taxon>Pentapetalae</taxon>
        <taxon>rosids</taxon>
        <taxon>fabids</taxon>
        <taxon>Fabales</taxon>
        <taxon>Fabaceae</taxon>
        <taxon>Papilionoideae</taxon>
        <taxon>50 kb inversion clade</taxon>
        <taxon>NPAAA clade</taxon>
        <taxon>Hologalegina</taxon>
        <taxon>IRL clade</taxon>
        <taxon>Trifolieae</taxon>
        <taxon>Trifolium</taxon>
    </lineage>
</organism>
<reference evidence="4 5" key="1">
    <citation type="journal article" date="2018" name="Front. Plant Sci.">
        <title>Red Clover (Trifolium pratense) and Zigzag Clover (T. medium) - A Picture of Genomic Similarities and Differences.</title>
        <authorList>
            <person name="Dluhosova J."/>
            <person name="Istvanek J."/>
            <person name="Nedelnik J."/>
            <person name="Repkova J."/>
        </authorList>
    </citation>
    <scope>NUCLEOTIDE SEQUENCE [LARGE SCALE GENOMIC DNA]</scope>
    <source>
        <strain evidence="5">cv. 10/8</strain>
        <tissue evidence="4">Leaf</tissue>
    </source>
</reference>
<dbReference type="InterPro" id="IPR008972">
    <property type="entry name" value="Cupredoxin"/>
</dbReference>
<evidence type="ECO:0000256" key="1">
    <source>
        <dbReference type="SAM" id="MobiDB-lite"/>
    </source>
</evidence>
<dbReference type="Proteomes" id="UP000265520">
    <property type="component" value="Unassembled WGS sequence"/>
</dbReference>
<feature type="compositionally biased region" description="Low complexity" evidence="1">
    <location>
        <begin position="93"/>
        <end position="108"/>
    </location>
</feature>
<dbReference type="EMBL" id="LXQA010015478">
    <property type="protein sequence ID" value="MCH89107.1"/>
    <property type="molecule type" value="Genomic_DNA"/>
</dbReference>
<feature type="domain" description="Phytocyanin" evidence="3">
    <location>
        <begin position="1"/>
        <end position="77"/>
    </location>
</feature>
<evidence type="ECO:0000313" key="4">
    <source>
        <dbReference type="EMBL" id="MCH89107.1"/>
    </source>
</evidence>
<dbReference type="InterPro" id="IPR003245">
    <property type="entry name" value="Phytocyanin_dom"/>
</dbReference>
<evidence type="ECO:0000259" key="3">
    <source>
        <dbReference type="PROSITE" id="PS51485"/>
    </source>
</evidence>
<protein>
    <submittedName>
        <fullName evidence="4">Blue copper protein</fullName>
    </submittedName>
</protein>